<dbReference type="PANTHER" id="PTHR24252:SF7">
    <property type="entry name" value="HYALIN"/>
    <property type="match status" value="1"/>
</dbReference>
<dbReference type="PROSITE" id="PS50240">
    <property type="entry name" value="TRYPSIN_DOM"/>
    <property type="match status" value="1"/>
</dbReference>
<accession>A0A0B6YYA6</accession>
<dbReference type="InterPro" id="IPR001314">
    <property type="entry name" value="Peptidase_S1A"/>
</dbReference>
<dbReference type="CDD" id="cd00190">
    <property type="entry name" value="Tryp_SPc"/>
    <property type="match status" value="1"/>
</dbReference>
<dbReference type="PANTHER" id="PTHR24252">
    <property type="entry name" value="ACROSIN-RELATED"/>
    <property type="match status" value="1"/>
</dbReference>
<evidence type="ECO:0000256" key="3">
    <source>
        <dbReference type="SAM" id="MobiDB-lite"/>
    </source>
</evidence>
<dbReference type="InterPro" id="IPR018114">
    <property type="entry name" value="TRYPSIN_HIS"/>
</dbReference>
<dbReference type="PROSITE" id="PS00134">
    <property type="entry name" value="TRYPSIN_HIS"/>
    <property type="match status" value="1"/>
</dbReference>
<evidence type="ECO:0000256" key="1">
    <source>
        <dbReference type="ARBA" id="ARBA00023157"/>
    </source>
</evidence>
<dbReference type="GO" id="GO:0006508">
    <property type="term" value="P:proteolysis"/>
    <property type="evidence" value="ECO:0007669"/>
    <property type="project" value="InterPro"/>
</dbReference>
<evidence type="ECO:0000256" key="2">
    <source>
        <dbReference type="ARBA" id="ARBA00024195"/>
    </source>
</evidence>
<evidence type="ECO:0000313" key="5">
    <source>
        <dbReference type="EMBL" id="CEK60706.1"/>
    </source>
</evidence>
<sequence length="228" mass="24908">TTPTTTPTEATTTTSSTSVATTVSSYKPQNPDCGTQRIGLHQHRQRIVGGFTADECEYPWLVFLIISQHVCAATIIDKRHIMTAAHCVKNRGLNTPLQPEVVIVRAGSSHIPDTSIHYVSNITTHPQHDPVHKATAPNSTPNLQEVEIPIVDQLLCQQRYGTDKVNELTFCAGDYYNGGKDSCQGDSGASLVCKINNRYYFYGIVSNGIDCALALYPGIYTKVSNPQI</sequence>
<feature type="region of interest" description="Disordered" evidence="3">
    <location>
        <begin position="1"/>
        <end position="27"/>
    </location>
</feature>
<evidence type="ECO:0000259" key="4">
    <source>
        <dbReference type="PROSITE" id="PS50240"/>
    </source>
</evidence>
<dbReference type="Gene3D" id="2.40.10.10">
    <property type="entry name" value="Trypsin-like serine proteases"/>
    <property type="match status" value="2"/>
</dbReference>
<feature type="non-terminal residue" evidence="5">
    <location>
        <position position="228"/>
    </location>
</feature>
<gene>
    <name evidence="5" type="primary">ORF40171</name>
</gene>
<keyword evidence="1" id="KW-1015">Disulfide bond</keyword>
<dbReference type="InterPro" id="IPR009003">
    <property type="entry name" value="Peptidase_S1_PA"/>
</dbReference>
<dbReference type="Pfam" id="PF00089">
    <property type="entry name" value="Trypsin"/>
    <property type="match status" value="2"/>
</dbReference>
<organism evidence="5">
    <name type="scientific">Arion vulgaris</name>
    <dbReference type="NCBI Taxonomy" id="1028688"/>
    <lineage>
        <taxon>Eukaryota</taxon>
        <taxon>Metazoa</taxon>
        <taxon>Spiralia</taxon>
        <taxon>Lophotrochozoa</taxon>
        <taxon>Mollusca</taxon>
        <taxon>Gastropoda</taxon>
        <taxon>Heterobranchia</taxon>
        <taxon>Euthyneura</taxon>
        <taxon>Panpulmonata</taxon>
        <taxon>Eupulmonata</taxon>
        <taxon>Stylommatophora</taxon>
        <taxon>Helicina</taxon>
        <taxon>Arionoidea</taxon>
        <taxon>Arionidae</taxon>
        <taxon>Arion</taxon>
    </lineage>
</organism>
<name>A0A0B6YYA6_9EUPU</name>
<dbReference type="GO" id="GO:0004252">
    <property type="term" value="F:serine-type endopeptidase activity"/>
    <property type="evidence" value="ECO:0007669"/>
    <property type="project" value="InterPro"/>
</dbReference>
<dbReference type="FunFam" id="2.40.10.10:FF:000002">
    <property type="entry name" value="Transmembrane protease serine"/>
    <property type="match status" value="1"/>
</dbReference>
<feature type="domain" description="Peptidase S1" evidence="4">
    <location>
        <begin position="47"/>
        <end position="228"/>
    </location>
</feature>
<dbReference type="SMART" id="SM00020">
    <property type="entry name" value="Tryp_SPc"/>
    <property type="match status" value="1"/>
</dbReference>
<comment type="similarity">
    <text evidence="2">Belongs to the peptidase S1 family. CLIP subfamily.</text>
</comment>
<dbReference type="AlphaFoldDB" id="A0A0B6YYA6"/>
<dbReference type="PRINTS" id="PR00722">
    <property type="entry name" value="CHYMOTRYPSIN"/>
</dbReference>
<dbReference type="EMBL" id="HACG01013841">
    <property type="protein sequence ID" value="CEK60706.1"/>
    <property type="molecule type" value="Transcribed_RNA"/>
</dbReference>
<protein>
    <recommendedName>
        <fullName evidence="4">Peptidase S1 domain-containing protein</fullName>
    </recommendedName>
</protein>
<feature type="compositionally biased region" description="Low complexity" evidence="3">
    <location>
        <begin position="1"/>
        <end position="25"/>
    </location>
</feature>
<reference evidence="5" key="1">
    <citation type="submission" date="2014-12" db="EMBL/GenBank/DDBJ databases">
        <title>Insight into the proteome of Arion vulgaris.</title>
        <authorList>
            <person name="Aradska J."/>
            <person name="Bulat T."/>
            <person name="Smidak R."/>
            <person name="Sarate P."/>
            <person name="Gangsoo J."/>
            <person name="Sialana F."/>
            <person name="Bilban M."/>
            <person name="Lubec G."/>
        </authorList>
    </citation>
    <scope>NUCLEOTIDE SEQUENCE</scope>
    <source>
        <tissue evidence="5">Skin</tissue>
    </source>
</reference>
<dbReference type="InterPro" id="IPR043504">
    <property type="entry name" value="Peptidase_S1_PA_chymotrypsin"/>
</dbReference>
<dbReference type="InterPro" id="IPR001254">
    <property type="entry name" value="Trypsin_dom"/>
</dbReference>
<proteinExistence type="inferred from homology"/>
<feature type="non-terminal residue" evidence="5">
    <location>
        <position position="1"/>
    </location>
</feature>
<dbReference type="SUPFAM" id="SSF50494">
    <property type="entry name" value="Trypsin-like serine proteases"/>
    <property type="match status" value="1"/>
</dbReference>